<dbReference type="Gene3D" id="2.160.20.10">
    <property type="entry name" value="Single-stranded right-handed beta-helix, Pectin lyase-like"/>
    <property type="match status" value="1"/>
</dbReference>
<dbReference type="EMBL" id="JAMQON010000006">
    <property type="protein sequence ID" value="MDS0261335.1"/>
    <property type="molecule type" value="Genomic_DNA"/>
</dbReference>
<dbReference type="RefSeq" id="WP_310921157.1">
    <property type="nucleotide sequence ID" value="NZ_JAMQON010000006.1"/>
</dbReference>
<dbReference type="InterPro" id="IPR011050">
    <property type="entry name" value="Pectin_lyase_fold/virulence"/>
</dbReference>
<dbReference type="SUPFAM" id="SSF51126">
    <property type="entry name" value="Pectin lyase-like"/>
    <property type="match status" value="1"/>
</dbReference>
<reference evidence="1 2" key="1">
    <citation type="submission" date="2022-06" db="EMBL/GenBank/DDBJ databases">
        <title>Haloarcula sp. a new haloarchaeum isolate from saline soil.</title>
        <authorList>
            <person name="Strakova D."/>
            <person name="Galisteo C."/>
            <person name="Sanchez-Porro C."/>
            <person name="Ventosa A."/>
        </authorList>
    </citation>
    <scope>NUCLEOTIDE SEQUENCE [LARGE SCALE GENOMIC DNA]</scope>
    <source>
        <strain evidence="1 2">S1CR25-12</strain>
    </source>
</reference>
<name>A0ABU2FI09_9EURY</name>
<organism evidence="1 2">
    <name type="scientific">Haloarcula saliterrae</name>
    <dbReference type="NCBI Taxonomy" id="2950534"/>
    <lineage>
        <taxon>Archaea</taxon>
        <taxon>Methanobacteriati</taxon>
        <taxon>Methanobacteriota</taxon>
        <taxon>Stenosarchaea group</taxon>
        <taxon>Halobacteria</taxon>
        <taxon>Halobacteriales</taxon>
        <taxon>Haloarculaceae</taxon>
        <taxon>Haloarcula</taxon>
    </lineage>
</organism>
<accession>A0ABU2FI09</accession>
<proteinExistence type="predicted"/>
<evidence type="ECO:0000313" key="2">
    <source>
        <dbReference type="Proteomes" id="UP001259659"/>
    </source>
</evidence>
<protein>
    <recommendedName>
        <fullName evidence="3">Pectate lyase superfamily protein domain-containing protein</fullName>
    </recommendedName>
</protein>
<dbReference type="InterPro" id="IPR006311">
    <property type="entry name" value="TAT_signal"/>
</dbReference>
<sequence length="339" mass="34492">MAHEEPGGDESKQHHTSRRAVLKAAGVTTLALASGSALGAPSSGPRTAASEVVDLGNEGLTDGDSIDSYLETHLADGVEVHVPAGTYQYTGAGLGGEYTNAALIGSPDGVTFRRPKDTETAVRPVITAASGLVRIENVTVKGASGQTQSRWEVGAAADASVQLINVNFPDGAVANSASNGVHAQRSHAGLLWVKRCHFGKFADVALQVAAPAGSGDGRVVVEDCSFVNTGTAALRAAPDNSVVRGCYFEATAAGPAGDDGAQQHGVQVPVAGADLTIEDCDFNWAGPGTSVVNFAAGGEGGSGAMRDLRVAYGDQETLFTTGWDIEAGWTGESINVSEA</sequence>
<evidence type="ECO:0008006" key="3">
    <source>
        <dbReference type="Google" id="ProtNLM"/>
    </source>
</evidence>
<comment type="caution">
    <text evidence="1">The sequence shown here is derived from an EMBL/GenBank/DDBJ whole genome shotgun (WGS) entry which is preliminary data.</text>
</comment>
<evidence type="ECO:0000313" key="1">
    <source>
        <dbReference type="EMBL" id="MDS0261335.1"/>
    </source>
</evidence>
<keyword evidence="2" id="KW-1185">Reference proteome</keyword>
<gene>
    <name evidence="1" type="ORF">NDI56_18195</name>
</gene>
<dbReference type="InterPro" id="IPR012334">
    <property type="entry name" value="Pectin_lyas_fold"/>
</dbReference>
<dbReference type="Proteomes" id="UP001259659">
    <property type="component" value="Unassembled WGS sequence"/>
</dbReference>
<dbReference type="PROSITE" id="PS51318">
    <property type="entry name" value="TAT"/>
    <property type="match status" value="1"/>
</dbReference>